<organism evidence="1 2">
    <name type="scientific">Uncinocarpus reesii (strain UAMH 1704)</name>
    <dbReference type="NCBI Taxonomy" id="336963"/>
    <lineage>
        <taxon>Eukaryota</taxon>
        <taxon>Fungi</taxon>
        <taxon>Dikarya</taxon>
        <taxon>Ascomycota</taxon>
        <taxon>Pezizomycotina</taxon>
        <taxon>Eurotiomycetes</taxon>
        <taxon>Eurotiomycetidae</taxon>
        <taxon>Onygenales</taxon>
        <taxon>Onygenaceae</taxon>
        <taxon>Uncinocarpus</taxon>
    </lineage>
</organism>
<dbReference type="KEGG" id="ure:UREG_03215"/>
<dbReference type="EMBL" id="CH476616">
    <property type="protein sequence ID" value="EEP78369.1"/>
    <property type="molecule type" value="Genomic_DNA"/>
</dbReference>
<protein>
    <recommendedName>
        <fullName evidence="3">ABM domain-containing protein</fullName>
    </recommendedName>
</protein>
<proteinExistence type="predicted"/>
<dbReference type="OMA" id="CNFIRIP"/>
<dbReference type="Proteomes" id="UP000002058">
    <property type="component" value="Unassembled WGS sequence"/>
</dbReference>
<dbReference type="InParanoid" id="C4JPP3"/>
<dbReference type="AlphaFoldDB" id="C4JPP3"/>
<accession>C4JPP3</accession>
<dbReference type="HOGENOM" id="CLU_1235844_0_0_1"/>
<evidence type="ECO:0008006" key="3">
    <source>
        <dbReference type="Google" id="ProtNLM"/>
    </source>
</evidence>
<sequence length="224" mass="25709">MTLMAALRCLTSDQNVLDVAWGRVEEKRSHVYVVANWKTKESAEMFLTSERKRDYHAMLSSASDNAQNPITYIVNFKPGFWIPNLLNRRTEVAKVFFQAPMSVELQREISAFLGKAGEHSSGSSKTIKAPVDCLVSQGWVDGLTEQNGKTLKGSLWLHGWRNSERERVWKTEYRPGVDPADQSKFLKVDEYWKVMLEHFGAVRWEEGHCNFIRIPDAAFQQPEN</sequence>
<reference evidence="2" key="1">
    <citation type="journal article" date="2009" name="Genome Res.">
        <title>Comparative genomic analyses of the human fungal pathogens Coccidioides and their relatives.</title>
        <authorList>
            <person name="Sharpton T.J."/>
            <person name="Stajich J.E."/>
            <person name="Rounsley S.D."/>
            <person name="Gardner M.J."/>
            <person name="Wortman J.R."/>
            <person name="Jordar V.S."/>
            <person name="Maiti R."/>
            <person name="Kodira C.D."/>
            <person name="Neafsey D.E."/>
            <person name="Zeng Q."/>
            <person name="Hung C.-Y."/>
            <person name="McMahan C."/>
            <person name="Muszewska A."/>
            <person name="Grynberg M."/>
            <person name="Mandel M.A."/>
            <person name="Kellner E.M."/>
            <person name="Barker B.M."/>
            <person name="Galgiani J.N."/>
            <person name="Orbach M.J."/>
            <person name="Kirkland T.N."/>
            <person name="Cole G.T."/>
            <person name="Henn M.R."/>
            <person name="Birren B.W."/>
            <person name="Taylor J.W."/>
        </authorList>
    </citation>
    <scope>NUCLEOTIDE SEQUENCE [LARGE SCALE GENOMIC DNA]</scope>
    <source>
        <strain evidence="2">UAMH 1704</strain>
    </source>
</reference>
<dbReference type="VEuPathDB" id="FungiDB:UREG_03215"/>
<dbReference type="GeneID" id="8439645"/>
<dbReference type="OrthoDB" id="3450712at2759"/>
<dbReference type="RefSeq" id="XP_002543698.1">
    <property type="nucleotide sequence ID" value="XM_002543652.1"/>
</dbReference>
<name>C4JPP3_UNCRE</name>
<evidence type="ECO:0000313" key="2">
    <source>
        <dbReference type="Proteomes" id="UP000002058"/>
    </source>
</evidence>
<gene>
    <name evidence="1" type="ORF">UREG_03215</name>
</gene>
<evidence type="ECO:0000313" key="1">
    <source>
        <dbReference type="EMBL" id="EEP78369.1"/>
    </source>
</evidence>
<keyword evidence="2" id="KW-1185">Reference proteome</keyword>